<evidence type="ECO:0000256" key="2">
    <source>
        <dbReference type="ARBA" id="ARBA00022578"/>
    </source>
</evidence>
<keyword evidence="4" id="KW-0233">DNA recombination</keyword>
<reference evidence="8" key="1">
    <citation type="journal article" date="2019" name="Int. J. Syst. Evol. Microbiol.">
        <title>The Global Catalogue of Microorganisms (GCM) 10K type strain sequencing project: providing services to taxonomists for standard genome sequencing and annotation.</title>
        <authorList>
            <consortium name="The Broad Institute Genomics Platform"/>
            <consortium name="The Broad Institute Genome Sequencing Center for Infectious Disease"/>
            <person name="Wu L."/>
            <person name="Ma J."/>
        </authorList>
    </citation>
    <scope>NUCLEOTIDE SEQUENCE [LARGE SCALE GENOMIC DNA]</scope>
    <source>
        <strain evidence="8">CGMCC 4.7246</strain>
    </source>
</reference>
<name>A0ABW1PA54_9PSEU</name>
<keyword evidence="7" id="KW-0378">Hydrolase</keyword>
<evidence type="ECO:0000256" key="4">
    <source>
        <dbReference type="ARBA" id="ARBA00023172"/>
    </source>
</evidence>
<evidence type="ECO:0000256" key="3">
    <source>
        <dbReference type="ARBA" id="ARBA00023125"/>
    </source>
</evidence>
<organism evidence="7 8">
    <name type="scientific">Saccharothrix lopnurensis</name>
    <dbReference type="NCBI Taxonomy" id="1670621"/>
    <lineage>
        <taxon>Bacteria</taxon>
        <taxon>Bacillati</taxon>
        <taxon>Actinomycetota</taxon>
        <taxon>Actinomycetes</taxon>
        <taxon>Pseudonocardiales</taxon>
        <taxon>Pseudonocardiaceae</taxon>
        <taxon>Saccharothrix</taxon>
    </lineage>
</organism>
<dbReference type="Pfam" id="PF01385">
    <property type="entry name" value="OrfB_IS605"/>
    <property type="match status" value="1"/>
</dbReference>
<dbReference type="Pfam" id="PF07282">
    <property type="entry name" value="Cas12f1-like_TNB"/>
    <property type="match status" value="1"/>
</dbReference>
<accession>A0ABW1PA54</accession>
<evidence type="ECO:0000259" key="6">
    <source>
        <dbReference type="Pfam" id="PF07282"/>
    </source>
</evidence>
<comment type="similarity">
    <text evidence="1">In the C-terminal section; belongs to the transposase 35 family.</text>
</comment>
<keyword evidence="7" id="KW-0255">Endonuclease</keyword>
<sequence length="229" mass="25534">MAVRWVWNHCVADSKATHAHNRAHPGEKRTCGAARLDRRLTSWRAEHGRKAAARLARYHSRMARRRPPRGQAASKGYRTARRQAARLHARVRAQRTDTARKWAERVVRDHDALAVEDFRPGFPARTTMARKAADAAIAATKRALVEMGREHGRDVRLVNPQYTTMDCGGCGARAKHALPLSERTYWCTTCGSVCPRDRNSARVVLVRAGLDPAGVEGARPARPPDEQAV</sequence>
<dbReference type="InterPro" id="IPR010095">
    <property type="entry name" value="Cas12f1-like_TNB"/>
</dbReference>
<evidence type="ECO:0000256" key="1">
    <source>
        <dbReference type="ARBA" id="ARBA00008761"/>
    </source>
</evidence>
<gene>
    <name evidence="7" type="ORF">ACFP3R_23515</name>
</gene>
<keyword evidence="2" id="KW-0815">Transposition</keyword>
<feature type="domain" description="Probable transposase IS891/IS1136/IS1341" evidence="5">
    <location>
        <begin position="70"/>
        <end position="119"/>
    </location>
</feature>
<dbReference type="EMBL" id="JBHSQO010000026">
    <property type="protein sequence ID" value="MFC6092250.1"/>
    <property type="molecule type" value="Genomic_DNA"/>
</dbReference>
<dbReference type="Proteomes" id="UP001596220">
    <property type="component" value="Unassembled WGS sequence"/>
</dbReference>
<evidence type="ECO:0000259" key="5">
    <source>
        <dbReference type="Pfam" id="PF01385"/>
    </source>
</evidence>
<keyword evidence="8" id="KW-1185">Reference proteome</keyword>
<protein>
    <submittedName>
        <fullName evidence="7">RNA-guided endonuclease TnpB family protein</fullName>
    </submittedName>
</protein>
<evidence type="ECO:0000313" key="7">
    <source>
        <dbReference type="EMBL" id="MFC6092250.1"/>
    </source>
</evidence>
<dbReference type="GO" id="GO:0004519">
    <property type="term" value="F:endonuclease activity"/>
    <property type="evidence" value="ECO:0007669"/>
    <property type="project" value="UniProtKB-KW"/>
</dbReference>
<evidence type="ECO:0000313" key="8">
    <source>
        <dbReference type="Proteomes" id="UP001596220"/>
    </source>
</evidence>
<keyword evidence="7" id="KW-0540">Nuclease</keyword>
<dbReference type="NCBIfam" id="NF040570">
    <property type="entry name" value="guided_TnpB"/>
    <property type="match status" value="1"/>
</dbReference>
<comment type="caution">
    <text evidence="7">The sequence shown here is derived from an EMBL/GenBank/DDBJ whole genome shotgun (WGS) entry which is preliminary data.</text>
</comment>
<proteinExistence type="inferred from homology"/>
<feature type="domain" description="Cas12f1-like TNB" evidence="6">
    <location>
        <begin position="144"/>
        <end position="203"/>
    </location>
</feature>
<keyword evidence="3" id="KW-0238">DNA-binding</keyword>
<dbReference type="InterPro" id="IPR001959">
    <property type="entry name" value="Transposase"/>
</dbReference>